<feature type="non-terminal residue" evidence="1">
    <location>
        <position position="1"/>
    </location>
</feature>
<dbReference type="AlphaFoldDB" id="A0A317UKU4"/>
<name>A0A317UKU4_9EURO</name>
<gene>
    <name evidence="1" type="ORF">BO70DRAFT_407998</name>
</gene>
<protein>
    <submittedName>
        <fullName evidence="1">Uncharacterized protein</fullName>
    </submittedName>
</protein>
<comment type="caution">
    <text evidence="1">The sequence shown here is derived from an EMBL/GenBank/DDBJ whole genome shotgun (WGS) entry which is preliminary data.</text>
</comment>
<evidence type="ECO:0000313" key="1">
    <source>
        <dbReference type="EMBL" id="PWY61726.1"/>
    </source>
</evidence>
<dbReference type="VEuPathDB" id="FungiDB:BO70DRAFT_407998"/>
<evidence type="ECO:0000313" key="2">
    <source>
        <dbReference type="Proteomes" id="UP000247233"/>
    </source>
</evidence>
<accession>A0A317UKU4</accession>
<keyword evidence="2" id="KW-1185">Reference proteome</keyword>
<organism evidence="1 2">
    <name type="scientific">Aspergillus heteromorphus CBS 117.55</name>
    <dbReference type="NCBI Taxonomy" id="1448321"/>
    <lineage>
        <taxon>Eukaryota</taxon>
        <taxon>Fungi</taxon>
        <taxon>Dikarya</taxon>
        <taxon>Ascomycota</taxon>
        <taxon>Pezizomycotina</taxon>
        <taxon>Eurotiomycetes</taxon>
        <taxon>Eurotiomycetidae</taxon>
        <taxon>Eurotiales</taxon>
        <taxon>Aspergillaceae</taxon>
        <taxon>Aspergillus</taxon>
        <taxon>Aspergillus subgen. Circumdati</taxon>
    </lineage>
</organism>
<sequence>NKATLTLTRPAWSLQSYAEDSPARGDIAIRQPAPGVSPGGRRSLLRCMAEGLFVSNYDVRGNIAAFRHGF</sequence>
<dbReference type="EMBL" id="MSFL01000162">
    <property type="protein sequence ID" value="PWY61726.1"/>
    <property type="molecule type" value="Genomic_DNA"/>
</dbReference>
<dbReference type="Proteomes" id="UP000247233">
    <property type="component" value="Unassembled WGS sequence"/>
</dbReference>
<reference evidence="1 2" key="1">
    <citation type="submission" date="2016-12" db="EMBL/GenBank/DDBJ databases">
        <title>The genomes of Aspergillus section Nigri reveals drivers in fungal speciation.</title>
        <authorList>
            <consortium name="DOE Joint Genome Institute"/>
            <person name="Vesth T.C."/>
            <person name="Nybo J."/>
            <person name="Theobald S."/>
            <person name="Brandl J."/>
            <person name="Frisvad J.C."/>
            <person name="Nielsen K.F."/>
            <person name="Lyhne E.K."/>
            <person name="Kogle M.E."/>
            <person name="Kuo A."/>
            <person name="Riley R."/>
            <person name="Clum A."/>
            <person name="Nolan M."/>
            <person name="Lipzen A."/>
            <person name="Salamov A."/>
            <person name="Henrissat B."/>
            <person name="Wiebenga A."/>
            <person name="De Vries R.P."/>
            <person name="Grigoriev I.V."/>
            <person name="Mortensen U.H."/>
            <person name="Andersen M.R."/>
            <person name="Baker S.E."/>
        </authorList>
    </citation>
    <scope>NUCLEOTIDE SEQUENCE [LARGE SCALE GENOMIC DNA]</scope>
    <source>
        <strain evidence="1 2">CBS 117.55</strain>
    </source>
</reference>
<proteinExistence type="predicted"/>